<keyword evidence="7" id="KW-0411">Iron-sulfur</keyword>
<evidence type="ECO:0000256" key="6">
    <source>
        <dbReference type="ARBA" id="ARBA00023004"/>
    </source>
</evidence>
<dbReference type="PANTHER" id="PTHR11601:SF34">
    <property type="entry name" value="CYSTEINE DESULFURASE"/>
    <property type="match status" value="1"/>
</dbReference>
<keyword evidence="5" id="KW-0663">Pyridoxal phosphate</keyword>
<keyword evidence="3 10" id="KW-0808">Transferase</keyword>
<dbReference type="Pfam" id="PF00266">
    <property type="entry name" value="Aminotran_5"/>
    <property type="match status" value="1"/>
</dbReference>
<evidence type="ECO:0000259" key="9">
    <source>
        <dbReference type="Pfam" id="PF00266"/>
    </source>
</evidence>
<keyword evidence="6" id="KW-0408">Iron</keyword>
<name>A0A2X0YMG9_9BACI</name>
<evidence type="ECO:0000256" key="2">
    <source>
        <dbReference type="ARBA" id="ARBA00006490"/>
    </source>
</evidence>
<dbReference type="FunFam" id="3.40.640.10:FF:000084">
    <property type="entry name" value="IscS-like cysteine desulfurase"/>
    <property type="match status" value="1"/>
</dbReference>
<organism evidence="10 11">
    <name type="scientific">Lysinibacillus capsici</name>
    <dbReference type="NCBI Taxonomy" id="2115968"/>
    <lineage>
        <taxon>Bacteria</taxon>
        <taxon>Bacillati</taxon>
        <taxon>Bacillota</taxon>
        <taxon>Bacilli</taxon>
        <taxon>Bacillales</taxon>
        <taxon>Bacillaceae</taxon>
        <taxon>Lysinibacillus</taxon>
    </lineage>
</organism>
<comment type="catalytic activity">
    <reaction evidence="8">
        <text>(sulfur carrier)-H + L-cysteine = (sulfur carrier)-SH + L-alanine</text>
        <dbReference type="Rhea" id="RHEA:43892"/>
        <dbReference type="Rhea" id="RHEA-COMP:14737"/>
        <dbReference type="Rhea" id="RHEA-COMP:14739"/>
        <dbReference type="ChEBI" id="CHEBI:29917"/>
        <dbReference type="ChEBI" id="CHEBI:35235"/>
        <dbReference type="ChEBI" id="CHEBI:57972"/>
        <dbReference type="ChEBI" id="CHEBI:64428"/>
        <dbReference type="EC" id="2.8.1.7"/>
    </reaction>
</comment>
<accession>A0A2X0YMG9</accession>
<comment type="similarity">
    <text evidence="2">Belongs to the class-V pyridoxal-phosphate-dependent aminotransferase family. NifS/IscS subfamily.</text>
</comment>
<sequence length="375" mass="41007">MILLLYLDNSATTPIHQEVKDAMLPFILEQFGNPSSKYYEQATTAKEAVKVARSQVAKLINCNPSEILFTSGSTESNNFVIKGITDQQKTKGRHIITTNVEHPSVLEVFKFLETLGFEVTILPVNQEGRITANQFKDALKPETIFASIQWGNNELGSLNPIEEIAKISLTNKIFLHSDATQVIGKIEVNLEEIPGLNSISISAHKFFGPKGVGALFLRKDQYELFPSITPLLHGGGQEEGLRSGTLAVHNIVGLGKASEIASKNLTGHIDQLNSLESYLVGVLKEKFGSNIKFNQPSSEKIPGIISVQFIGLNNEILVKRLSPIMAVSTGSACSSAKPSHVLASIGLSLNEIRQTIRISLSPYIEKDDLNIFKNL</sequence>
<dbReference type="PIRSF" id="PIRSF005572">
    <property type="entry name" value="NifS"/>
    <property type="match status" value="1"/>
</dbReference>
<reference evidence="10 11" key="1">
    <citation type="submission" date="2018-06" db="EMBL/GenBank/DDBJ databases">
        <authorList>
            <consortium name="Pathogen Informatics"/>
            <person name="Doyle S."/>
        </authorList>
    </citation>
    <scope>NUCLEOTIDE SEQUENCE [LARGE SCALE GENOMIC DNA]</scope>
    <source>
        <strain evidence="10 11">NCTC7582</strain>
    </source>
</reference>
<dbReference type="Proteomes" id="UP000251431">
    <property type="component" value="Unassembled WGS sequence"/>
</dbReference>
<dbReference type="SUPFAM" id="SSF53383">
    <property type="entry name" value="PLP-dependent transferases"/>
    <property type="match status" value="1"/>
</dbReference>
<dbReference type="InterPro" id="IPR015421">
    <property type="entry name" value="PyrdxlP-dep_Trfase_major"/>
</dbReference>
<evidence type="ECO:0000313" key="10">
    <source>
        <dbReference type="EMBL" id="SPT96477.1"/>
    </source>
</evidence>
<evidence type="ECO:0000256" key="4">
    <source>
        <dbReference type="ARBA" id="ARBA00022723"/>
    </source>
</evidence>
<evidence type="ECO:0000256" key="1">
    <source>
        <dbReference type="ARBA" id="ARBA00001933"/>
    </source>
</evidence>
<dbReference type="PANTHER" id="PTHR11601">
    <property type="entry name" value="CYSTEINE DESULFURYLASE FAMILY MEMBER"/>
    <property type="match status" value="1"/>
</dbReference>
<dbReference type="InterPro" id="IPR016454">
    <property type="entry name" value="Cysteine_dSase"/>
</dbReference>
<dbReference type="Gene3D" id="3.40.640.10">
    <property type="entry name" value="Type I PLP-dependent aspartate aminotransferase-like (Major domain)"/>
    <property type="match status" value="1"/>
</dbReference>
<evidence type="ECO:0000313" key="11">
    <source>
        <dbReference type="Proteomes" id="UP000251431"/>
    </source>
</evidence>
<evidence type="ECO:0000256" key="5">
    <source>
        <dbReference type="ARBA" id="ARBA00022898"/>
    </source>
</evidence>
<dbReference type="GO" id="GO:0051536">
    <property type="term" value="F:iron-sulfur cluster binding"/>
    <property type="evidence" value="ECO:0007669"/>
    <property type="project" value="UniProtKB-KW"/>
</dbReference>
<dbReference type="InterPro" id="IPR015422">
    <property type="entry name" value="PyrdxlP-dep_Trfase_small"/>
</dbReference>
<evidence type="ECO:0000256" key="7">
    <source>
        <dbReference type="ARBA" id="ARBA00023014"/>
    </source>
</evidence>
<feature type="domain" description="Aminotransferase class V" evidence="9">
    <location>
        <begin position="6"/>
        <end position="371"/>
    </location>
</feature>
<dbReference type="EC" id="2.8.1.7" evidence="10"/>
<evidence type="ECO:0000256" key="8">
    <source>
        <dbReference type="ARBA" id="ARBA00050776"/>
    </source>
</evidence>
<dbReference type="InterPro" id="IPR015424">
    <property type="entry name" value="PyrdxlP-dep_Trfase"/>
</dbReference>
<keyword evidence="4" id="KW-0479">Metal-binding</keyword>
<dbReference type="EMBL" id="UAQE01000001">
    <property type="protein sequence ID" value="SPT96477.1"/>
    <property type="molecule type" value="Genomic_DNA"/>
</dbReference>
<gene>
    <name evidence="10" type="primary">nifS</name>
    <name evidence="10" type="ORF">NCTC7582_00538</name>
</gene>
<evidence type="ECO:0000256" key="3">
    <source>
        <dbReference type="ARBA" id="ARBA00022679"/>
    </source>
</evidence>
<dbReference type="AlphaFoldDB" id="A0A2X0YMG9"/>
<protein>
    <submittedName>
        <fullName evidence="10">Cysteine desulfurase</fullName>
        <ecNumber evidence="10">2.8.1.7</ecNumber>
    </submittedName>
</protein>
<dbReference type="REBASE" id="431672">
    <property type="entry name" value="M.Lsp7582DndAP"/>
</dbReference>
<dbReference type="InterPro" id="IPR000192">
    <property type="entry name" value="Aminotrans_V_dom"/>
</dbReference>
<dbReference type="RefSeq" id="WP_112116584.1">
    <property type="nucleotide sequence ID" value="NZ_UAQE01000001.1"/>
</dbReference>
<dbReference type="GO" id="GO:0031071">
    <property type="term" value="F:cysteine desulfurase activity"/>
    <property type="evidence" value="ECO:0007669"/>
    <property type="project" value="UniProtKB-EC"/>
</dbReference>
<dbReference type="GO" id="GO:0046872">
    <property type="term" value="F:metal ion binding"/>
    <property type="evidence" value="ECO:0007669"/>
    <property type="project" value="UniProtKB-KW"/>
</dbReference>
<proteinExistence type="inferred from homology"/>
<comment type="cofactor">
    <cofactor evidence="1">
        <name>pyridoxal 5'-phosphate</name>
        <dbReference type="ChEBI" id="CHEBI:597326"/>
    </cofactor>
</comment>
<dbReference type="Gene3D" id="3.90.1150.10">
    <property type="entry name" value="Aspartate Aminotransferase, domain 1"/>
    <property type="match status" value="1"/>
</dbReference>